<sequence length="126" mass="14418">MQPGSHSNQDLEYFRLSKSPLCPSAVRSLPASPSKATANLIPNPYRLVFSVLEFHINRIRHYVIKIYFFSPSQQNTVSLRFIHVIAHTGSSFILTTSIYMNIPNLPIHLFVNIWIISSFWLLCVSL</sequence>
<keyword evidence="3" id="KW-1185">Reference proteome</keyword>
<keyword evidence="1" id="KW-0812">Transmembrane</keyword>
<accession>A0A7J7Z619</accession>
<dbReference type="AlphaFoldDB" id="A0A7J7Z619"/>
<evidence type="ECO:0000256" key="1">
    <source>
        <dbReference type="SAM" id="Phobius"/>
    </source>
</evidence>
<keyword evidence="1" id="KW-1133">Transmembrane helix</keyword>
<feature type="transmembrane region" description="Helical" evidence="1">
    <location>
        <begin position="105"/>
        <end position="124"/>
    </location>
</feature>
<gene>
    <name evidence="2" type="ORF">mMyoMyo1_010732</name>
</gene>
<dbReference type="EMBL" id="JABWUV010000003">
    <property type="protein sequence ID" value="KAF6369386.1"/>
    <property type="molecule type" value="Genomic_DNA"/>
</dbReference>
<protein>
    <submittedName>
        <fullName evidence="2">Uncharacterized protein</fullName>
    </submittedName>
</protein>
<evidence type="ECO:0000313" key="3">
    <source>
        <dbReference type="Proteomes" id="UP000527355"/>
    </source>
</evidence>
<dbReference type="Proteomes" id="UP000527355">
    <property type="component" value="Unassembled WGS sequence"/>
</dbReference>
<name>A0A7J7Z619_MYOMY</name>
<evidence type="ECO:0000313" key="2">
    <source>
        <dbReference type="EMBL" id="KAF6369386.1"/>
    </source>
</evidence>
<keyword evidence="1" id="KW-0472">Membrane</keyword>
<feature type="transmembrane region" description="Helical" evidence="1">
    <location>
        <begin position="81"/>
        <end position="99"/>
    </location>
</feature>
<organism evidence="2 3">
    <name type="scientific">Myotis myotis</name>
    <name type="common">Greater mouse-eared bat</name>
    <name type="synonym">Vespertilio myotis</name>
    <dbReference type="NCBI Taxonomy" id="51298"/>
    <lineage>
        <taxon>Eukaryota</taxon>
        <taxon>Metazoa</taxon>
        <taxon>Chordata</taxon>
        <taxon>Craniata</taxon>
        <taxon>Vertebrata</taxon>
        <taxon>Euteleostomi</taxon>
        <taxon>Mammalia</taxon>
        <taxon>Eutheria</taxon>
        <taxon>Laurasiatheria</taxon>
        <taxon>Chiroptera</taxon>
        <taxon>Yangochiroptera</taxon>
        <taxon>Vespertilionidae</taxon>
        <taxon>Myotis</taxon>
    </lineage>
</organism>
<proteinExistence type="predicted"/>
<comment type="caution">
    <text evidence="2">The sequence shown here is derived from an EMBL/GenBank/DDBJ whole genome shotgun (WGS) entry which is preliminary data.</text>
</comment>
<reference evidence="2 3" key="1">
    <citation type="journal article" date="2020" name="Nature">
        <title>Six reference-quality genomes reveal evolution of bat adaptations.</title>
        <authorList>
            <person name="Jebb D."/>
            <person name="Huang Z."/>
            <person name="Pippel M."/>
            <person name="Hughes G.M."/>
            <person name="Lavrichenko K."/>
            <person name="Devanna P."/>
            <person name="Winkler S."/>
            <person name="Jermiin L.S."/>
            <person name="Skirmuntt E.C."/>
            <person name="Katzourakis A."/>
            <person name="Burkitt-Gray L."/>
            <person name="Ray D.A."/>
            <person name="Sullivan K.A.M."/>
            <person name="Roscito J.G."/>
            <person name="Kirilenko B.M."/>
            <person name="Davalos L.M."/>
            <person name="Corthals A.P."/>
            <person name="Power M.L."/>
            <person name="Jones G."/>
            <person name="Ransome R.D."/>
            <person name="Dechmann D.K.N."/>
            <person name="Locatelli A.G."/>
            <person name="Puechmaille S.J."/>
            <person name="Fedrigo O."/>
            <person name="Jarvis E.D."/>
            <person name="Hiller M."/>
            <person name="Vernes S.C."/>
            <person name="Myers E.W."/>
            <person name="Teeling E.C."/>
        </authorList>
    </citation>
    <scope>NUCLEOTIDE SEQUENCE [LARGE SCALE GENOMIC DNA]</scope>
    <source>
        <strain evidence="2">MMyoMyo1</strain>
        <tissue evidence="2">Flight muscle</tissue>
    </source>
</reference>